<feature type="signal peptide" evidence="1">
    <location>
        <begin position="1"/>
        <end position="30"/>
    </location>
</feature>
<keyword evidence="1" id="KW-0732">Signal</keyword>
<reference evidence="2 3" key="1">
    <citation type="submission" date="2024-06" db="EMBL/GenBank/DDBJ databases">
        <title>The Natural Products Discovery Center: Release of the First 8490 Sequenced Strains for Exploring Actinobacteria Biosynthetic Diversity.</title>
        <authorList>
            <person name="Kalkreuter E."/>
            <person name="Kautsar S.A."/>
            <person name="Yang D."/>
            <person name="Bader C.D."/>
            <person name="Teijaro C.N."/>
            <person name="Fluegel L."/>
            <person name="Davis C.M."/>
            <person name="Simpson J.R."/>
            <person name="Lauterbach L."/>
            <person name="Steele A.D."/>
            <person name="Gui C."/>
            <person name="Meng S."/>
            <person name="Li G."/>
            <person name="Viehrig K."/>
            <person name="Ye F."/>
            <person name="Su P."/>
            <person name="Kiefer A.F."/>
            <person name="Nichols A."/>
            <person name="Cepeda A.J."/>
            <person name="Yan W."/>
            <person name="Fan B."/>
            <person name="Jiang Y."/>
            <person name="Adhikari A."/>
            <person name="Zheng C.-J."/>
            <person name="Schuster L."/>
            <person name="Cowan T.M."/>
            <person name="Smanski M.J."/>
            <person name="Chevrette M.G."/>
            <person name="De Carvalho L.P.S."/>
            <person name="Shen B."/>
        </authorList>
    </citation>
    <scope>NUCLEOTIDE SEQUENCE [LARGE SCALE GENOMIC DNA]</scope>
    <source>
        <strain evidence="2 3">NPDC050671</strain>
    </source>
</reference>
<name>A0ABV3FHD6_9NOCA</name>
<evidence type="ECO:0000313" key="2">
    <source>
        <dbReference type="EMBL" id="MEV0367129.1"/>
    </source>
</evidence>
<organism evidence="2 3">
    <name type="scientific">Nocardia fusca</name>
    <dbReference type="NCBI Taxonomy" id="941183"/>
    <lineage>
        <taxon>Bacteria</taxon>
        <taxon>Bacillati</taxon>
        <taxon>Actinomycetota</taxon>
        <taxon>Actinomycetes</taxon>
        <taxon>Mycobacteriales</taxon>
        <taxon>Nocardiaceae</taxon>
        <taxon>Nocardia</taxon>
    </lineage>
</organism>
<evidence type="ECO:0000256" key="1">
    <source>
        <dbReference type="SAM" id="SignalP"/>
    </source>
</evidence>
<evidence type="ECO:0008006" key="4">
    <source>
        <dbReference type="Google" id="ProtNLM"/>
    </source>
</evidence>
<dbReference type="RefSeq" id="WP_357986215.1">
    <property type="nucleotide sequence ID" value="NZ_JBFAIH010000025.1"/>
</dbReference>
<comment type="caution">
    <text evidence="2">The sequence shown here is derived from an EMBL/GenBank/DDBJ whole genome shotgun (WGS) entry which is preliminary data.</text>
</comment>
<gene>
    <name evidence="2" type="ORF">AB0H72_31015</name>
</gene>
<evidence type="ECO:0000313" key="3">
    <source>
        <dbReference type="Proteomes" id="UP001551658"/>
    </source>
</evidence>
<proteinExistence type="predicted"/>
<feature type="chain" id="PRO_5045100154" description="Secreted protein" evidence="1">
    <location>
        <begin position="31"/>
        <end position="140"/>
    </location>
</feature>
<accession>A0ABV3FHD6</accession>
<keyword evidence="3" id="KW-1185">Reference proteome</keyword>
<dbReference type="Proteomes" id="UP001551658">
    <property type="component" value="Unassembled WGS sequence"/>
</dbReference>
<protein>
    <recommendedName>
        <fullName evidence="4">Secreted protein</fullName>
    </recommendedName>
</protein>
<sequence length="140" mass="14657">MRPQVHRRGSRLLGAIIGAVALGFAVATPAATLPRPQPTPVADSPNPQVDLHRYCGGPGEAGHLADGTTVYCSPISNSGTFAWSYYSDPLPVEPDNRPYTCDTASCEYEDGSTVPGHRCGVQCAEPPTTGDLAPHLAARS</sequence>
<dbReference type="EMBL" id="JBFAIH010000025">
    <property type="protein sequence ID" value="MEV0367129.1"/>
    <property type="molecule type" value="Genomic_DNA"/>
</dbReference>